<dbReference type="GO" id="GO:0005789">
    <property type="term" value="C:endoplasmic reticulum membrane"/>
    <property type="evidence" value="ECO:0007669"/>
    <property type="project" value="UniProtKB-SubCell"/>
</dbReference>
<protein>
    <recommendedName>
        <fullName evidence="10">Sugar phosphate transporter domain-containing protein</fullName>
    </recommendedName>
</protein>
<dbReference type="Proteomes" id="UP000606974">
    <property type="component" value="Unassembled WGS sequence"/>
</dbReference>
<evidence type="ECO:0000259" key="10">
    <source>
        <dbReference type="Pfam" id="PF03151"/>
    </source>
</evidence>
<feature type="transmembrane region" description="Helical" evidence="9">
    <location>
        <begin position="284"/>
        <end position="303"/>
    </location>
</feature>
<organism evidence="11 12">
    <name type="scientific">Endocarpon pusillum</name>
    <dbReference type="NCBI Taxonomy" id="364733"/>
    <lineage>
        <taxon>Eukaryota</taxon>
        <taxon>Fungi</taxon>
        <taxon>Dikarya</taxon>
        <taxon>Ascomycota</taxon>
        <taxon>Pezizomycotina</taxon>
        <taxon>Eurotiomycetes</taxon>
        <taxon>Chaetothyriomycetidae</taxon>
        <taxon>Verrucariales</taxon>
        <taxon>Verrucariaceae</taxon>
        <taxon>Endocarpon</taxon>
    </lineage>
</organism>
<feature type="compositionally biased region" description="Polar residues" evidence="8">
    <location>
        <begin position="521"/>
        <end position="539"/>
    </location>
</feature>
<dbReference type="EMBL" id="JAACFV010000242">
    <property type="protein sequence ID" value="KAF7502523.1"/>
    <property type="molecule type" value="Genomic_DNA"/>
</dbReference>
<feature type="transmembrane region" description="Helical" evidence="9">
    <location>
        <begin position="233"/>
        <end position="253"/>
    </location>
</feature>
<proteinExistence type="inferred from homology"/>
<keyword evidence="7 9" id="KW-0472">Membrane</keyword>
<evidence type="ECO:0000256" key="2">
    <source>
        <dbReference type="ARBA" id="ARBA00004477"/>
    </source>
</evidence>
<evidence type="ECO:0000256" key="1">
    <source>
        <dbReference type="ARBA" id="ARBA00003420"/>
    </source>
</evidence>
<dbReference type="OrthoDB" id="1588579at2759"/>
<accession>A0A8H7A5I0</accession>
<feature type="transmembrane region" description="Helical" evidence="9">
    <location>
        <begin position="260"/>
        <end position="278"/>
    </location>
</feature>
<evidence type="ECO:0000256" key="7">
    <source>
        <dbReference type="ARBA" id="ARBA00023136"/>
    </source>
</evidence>
<dbReference type="AlphaFoldDB" id="A0A8H7A5I0"/>
<name>A0A8H7A5I0_9EURO</name>
<dbReference type="InterPro" id="IPR004853">
    <property type="entry name" value="Sugar_P_trans_dom"/>
</dbReference>
<evidence type="ECO:0000256" key="5">
    <source>
        <dbReference type="ARBA" id="ARBA00022692"/>
    </source>
</evidence>
<sequence length="554" mass="61260">MTTTTLFSHSPTRLSFPPQSQTPLSPQQYPMDHVGEKFPSFEDTRLGDKQYPIIQPQDTSPQVAPLSVKIWPARRSSQTGWENRNGGLHKHRSKRSVSEALDNFRQRRGSLSVNTHELAEALKAPVSYKLIALCIVWYMTSALTNTSSKSILNAFPKPVTLTIIQFACVSLWCLVFAYLASVFPSLKTAIPALKNGIRYPSREVISTTMPLAVFQLLGHLLSSTATSKIPVSLVHTIKGLSPLFTVLAYRLFFRIRYARATYLSLVPLTVGVMLACSTGFSSNFVGISCAFVAALVFVAQNIFSKKLFNEASRADAEGNSQHSKKLDKLNLLCYCSVGAFLLTAPVWLLSEGFTIVTDIWRDGTIDLSGKKGSLDHSALLVEFVFNGIFHFGQNIMAFVLLSLLSPVSYSVASLIKRVWVIVVAIIWFRSPTTPIQAFGVALTFFGLYLYDRNSMDDAAERRAKADHFRNKAALLPLTEEPETKSPNSSLPRPRTESNERVYEFPGSLFKKEGDAVGTAAPRNSFQSSWLPPGTKQESTWEPGDTGNTGKHGEK</sequence>
<comment type="subunit">
    <text evidence="4">Homooligomer.</text>
</comment>
<dbReference type="SUPFAM" id="SSF103481">
    <property type="entry name" value="Multidrug resistance efflux transporter EmrE"/>
    <property type="match status" value="1"/>
</dbReference>
<feature type="compositionally biased region" description="Low complexity" evidence="8">
    <location>
        <begin position="15"/>
        <end position="28"/>
    </location>
</feature>
<evidence type="ECO:0000256" key="3">
    <source>
        <dbReference type="ARBA" id="ARBA00010425"/>
    </source>
</evidence>
<reference evidence="11" key="1">
    <citation type="submission" date="2020-02" db="EMBL/GenBank/DDBJ databases">
        <authorList>
            <person name="Palmer J.M."/>
        </authorList>
    </citation>
    <scope>NUCLEOTIDE SEQUENCE</scope>
    <source>
        <strain evidence="11">EPUS1.4</strain>
        <tissue evidence="11">Thallus</tissue>
    </source>
</reference>
<comment type="caution">
    <text evidence="11">The sequence shown here is derived from an EMBL/GenBank/DDBJ whole genome shotgun (WGS) entry which is preliminary data.</text>
</comment>
<feature type="transmembrane region" description="Helical" evidence="9">
    <location>
        <begin position="383"/>
        <end position="404"/>
    </location>
</feature>
<gene>
    <name evidence="11" type="ORF">GJ744_005628</name>
</gene>
<keyword evidence="5 9" id="KW-0812">Transmembrane</keyword>
<feature type="region of interest" description="Disordered" evidence="8">
    <location>
        <begin position="1"/>
        <end position="28"/>
    </location>
</feature>
<keyword evidence="12" id="KW-1185">Reference proteome</keyword>
<evidence type="ECO:0000256" key="8">
    <source>
        <dbReference type="SAM" id="MobiDB-lite"/>
    </source>
</evidence>
<feature type="compositionally biased region" description="Polar residues" evidence="8">
    <location>
        <begin position="1"/>
        <end position="13"/>
    </location>
</feature>
<comment type="similarity">
    <text evidence="3">Belongs to the TPT transporter family. SLC35D subfamily.</text>
</comment>
<dbReference type="Pfam" id="PF03151">
    <property type="entry name" value="TPT"/>
    <property type="match status" value="1"/>
</dbReference>
<feature type="compositionally biased region" description="Basic and acidic residues" evidence="8">
    <location>
        <begin position="493"/>
        <end position="502"/>
    </location>
</feature>
<evidence type="ECO:0000313" key="12">
    <source>
        <dbReference type="Proteomes" id="UP000606974"/>
    </source>
</evidence>
<dbReference type="PANTHER" id="PTHR11132">
    <property type="entry name" value="SOLUTE CARRIER FAMILY 35"/>
    <property type="match status" value="1"/>
</dbReference>
<feature type="transmembrane region" description="Helical" evidence="9">
    <location>
        <begin position="163"/>
        <end position="183"/>
    </location>
</feature>
<evidence type="ECO:0000256" key="6">
    <source>
        <dbReference type="ARBA" id="ARBA00022989"/>
    </source>
</evidence>
<evidence type="ECO:0000256" key="9">
    <source>
        <dbReference type="SAM" id="Phobius"/>
    </source>
</evidence>
<feature type="domain" description="Sugar phosphate transporter" evidence="10">
    <location>
        <begin position="129"/>
        <end position="450"/>
    </location>
</feature>
<evidence type="ECO:0000313" key="11">
    <source>
        <dbReference type="EMBL" id="KAF7502523.1"/>
    </source>
</evidence>
<comment type="function">
    <text evidence="1">Involved in the import of GDP-mannose from the cytoplasm into the Golgi lumen.</text>
</comment>
<feature type="region of interest" description="Disordered" evidence="8">
    <location>
        <begin position="476"/>
        <end position="554"/>
    </location>
</feature>
<feature type="transmembrane region" description="Helical" evidence="9">
    <location>
        <begin position="331"/>
        <end position="350"/>
    </location>
</feature>
<evidence type="ECO:0000256" key="4">
    <source>
        <dbReference type="ARBA" id="ARBA00011182"/>
    </source>
</evidence>
<dbReference type="InterPro" id="IPR050186">
    <property type="entry name" value="TPT_transporter"/>
</dbReference>
<feature type="transmembrane region" description="Helical" evidence="9">
    <location>
        <begin position="204"/>
        <end position="221"/>
    </location>
</feature>
<keyword evidence="6 9" id="KW-1133">Transmembrane helix</keyword>
<comment type="subcellular location">
    <subcellularLocation>
        <location evidence="2">Endoplasmic reticulum membrane</location>
        <topology evidence="2">Multi-pass membrane protein</topology>
    </subcellularLocation>
</comment>
<feature type="transmembrane region" description="Helical" evidence="9">
    <location>
        <begin position="126"/>
        <end position="143"/>
    </location>
</feature>
<dbReference type="InterPro" id="IPR037185">
    <property type="entry name" value="EmrE-like"/>
</dbReference>